<dbReference type="SUPFAM" id="SSF50692">
    <property type="entry name" value="ADC-like"/>
    <property type="match status" value="1"/>
</dbReference>
<dbReference type="PANTHER" id="PTHR43742">
    <property type="entry name" value="TRIMETHYLAMINE-N-OXIDE REDUCTASE"/>
    <property type="match status" value="1"/>
</dbReference>
<dbReference type="Gene3D" id="3.40.228.10">
    <property type="entry name" value="Dimethylsulfoxide Reductase, domain 2"/>
    <property type="match status" value="1"/>
</dbReference>
<protein>
    <submittedName>
        <fullName evidence="5">Molybdopterin-dependent oxidoreductase</fullName>
    </submittedName>
</protein>
<feature type="domain" description="Molybdopterin oxidoreductase" evidence="3">
    <location>
        <begin position="115"/>
        <end position="575"/>
    </location>
</feature>
<dbReference type="PROSITE" id="PS51257">
    <property type="entry name" value="PROKAR_LIPOPROTEIN"/>
    <property type="match status" value="1"/>
</dbReference>
<evidence type="ECO:0000313" key="5">
    <source>
        <dbReference type="EMBL" id="MBC5584844.1"/>
    </source>
</evidence>
<evidence type="ECO:0000259" key="3">
    <source>
        <dbReference type="Pfam" id="PF00384"/>
    </source>
</evidence>
<dbReference type="PANTHER" id="PTHR43742:SF3">
    <property type="entry name" value="DIMETHYL SULFOXIDE REDUCTASE DMSA"/>
    <property type="match status" value="1"/>
</dbReference>
<dbReference type="EMBL" id="JACOOA010000005">
    <property type="protein sequence ID" value="MBC5584844.1"/>
    <property type="molecule type" value="Genomic_DNA"/>
</dbReference>
<comment type="similarity">
    <text evidence="1">Belongs to the prokaryotic molybdopterin-containing oxidoreductase family.</text>
</comment>
<evidence type="ECO:0000259" key="4">
    <source>
        <dbReference type="Pfam" id="PF01568"/>
    </source>
</evidence>
<keyword evidence="2" id="KW-0479">Metal-binding</keyword>
<evidence type="ECO:0000256" key="1">
    <source>
        <dbReference type="ARBA" id="ARBA00010312"/>
    </source>
</evidence>
<evidence type="ECO:0000313" key="6">
    <source>
        <dbReference type="Proteomes" id="UP000622448"/>
    </source>
</evidence>
<dbReference type="Pfam" id="PF00384">
    <property type="entry name" value="Molybdopterin"/>
    <property type="match status" value="1"/>
</dbReference>
<gene>
    <name evidence="5" type="ORF">H8S61_11695</name>
</gene>
<feature type="domain" description="Molybdopterin dinucleotide-binding" evidence="4">
    <location>
        <begin position="733"/>
        <end position="835"/>
    </location>
</feature>
<evidence type="ECO:0000256" key="2">
    <source>
        <dbReference type="ARBA" id="ARBA00022723"/>
    </source>
</evidence>
<dbReference type="Gene3D" id="2.40.40.20">
    <property type="match status" value="1"/>
</dbReference>
<dbReference type="SUPFAM" id="SSF53706">
    <property type="entry name" value="Formate dehydrogenase/DMSO reductase, domains 1-3"/>
    <property type="match status" value="1"/>
</dbReference>
<dbReference type="InterPro" id="IPR006656">
    <property type="entry name" value="Mopterin_OxRdtase"/>
</dbReference>
<proteinExistence type="inferred from homology"/>
<organism evidence="5 6">
    <name type="scientific">Eggerthella hominis</name>
    <dbReference type="NCBI Taxonomy" id="2763043"/>
    <lineage>
        <taxon>Bacteria</taxon>
        <taxon>Bacillati</taxon>
        <taxon>Actinomycetota</taxon>
        <taxon>Coriobacteriia</taxon>
        <taxon>Eggerthellales</taxon>
        <taxon>Eggerthellaceae</taxon>
        <taxon>Eggerthella</taxon>
    </lineage>
</organism>
<dbReference type="Gene3D" id="3.40.50.740">
    <property type="match status" value="1"/>
</dbReference>
<dbReference type="InterPro" id="IPR050612">
    <property type="entry name" value="Prok_Mopterin_Oxidored"/>
</dbReference>
<dbReference type="Pfam" id="PF01568">
    <property type="entry name" value="Molydop_binding"/>
    <property type="match status" value="1"/>
</dbReference>
<accession>A0ABR7BTB1</accession>
<keyword evidence="6" id="KW-1185">Reference proteome</keyword>
<sequence length="871" mass="96764">MDDRRAALKMSRRGFIETSVAATAALAAGSLVGCENKVISKEGSEEDRSSSEGVWVSAACWHNCGGRCVNKALVKDGIVVRQKTDDSHEDSPAYPQQRSCIRGHSQRKQCFAADRLKYPMKRKNWKPNDPRGELRGKDEWERISWDEAFSYAAEALRKVYEEHGPRSVLSRGGSTTMRVLEAMGGCCGIADTTSMGTYCLDTTKLGMPLMDSSSGSANDRFDLKHADWIVFEGCNPAWASPGSPCYHFIQARDAGTRFVMISPSYNATAQMLDARWIQVRAGTDTAFMLGVAYEMVMLDRERGNVVDWDFLNDYTVGFDAQHMPDDARLEENFKDYLMGSYDGVPKTAEWANVVCGTPVDDIRWYAELLGKTNKVMMLHSFSFARCHDAEDVPQLFMTLGAMGGHFGKSGHACGSTYHSGAANGGPALVVAGKSGLEPIETDVDDRILGPVLWKSILDKRYRYIGDFYANAFTEGEDRDIDIRAIFYEQSARLQTSPDLMRGIEAHRSVDFVFCNAQFFTTQAQYADIVLPVTTEWERVGGFASGNREALFVYTQVTEPLFEAKTDQEIGVGLAKALGLDPDAVYPLSEKQQFMNQILGSTVMNEQGDREPLVTVTDGDLKAWQCEGSSQEGRVKLEEFLADGCYQVERREDDGYGFIAYRAFVEDPDGHPLPSASGKFEIYCQWKADVIAGFGFSDCFKPYPTYHPAVEGYETCFSDFEQGTKGEYPFLAYNPHYYRRSHSVLDNVAWLREAWPNPVYISRVDAEEKGIVSGDDVCIYNAFGKIVRTASVLETIMPGMVGIPHGSWIELDENEEYDVGGADNVLCGPIVSGMAVTGYNNYTCNFVKHAGDPLVPDCEKPQRVVDLEGAQR</sequence>
<dbReference type="InterPro" id="IPR006657">
    <property type="entry name" value="MoPterin_dinucl-bd_dom"/>
</dbReference>
<dbReference type="Proteomes" id="UP000622448">
    <property type="component" value="Unassembled WGS sequence"/>
</dbReference>
<dbReference type="InterPro" id="IPR009010">
    <property type="entry name" value="Asp_de-COase-like_dom_sf"/>
</dbReference>
<dbReference type="Gene3D" id="3.30.200.210">
    <property type="match status" value="1"/>
</dbReference>
<reference evidence="5 6" key="1">
    <citation type="submission" date="2020-08" db="EMBL/GenBank/DDBJ databases">
        <title>Genome public.</title>
        <authorList>
            <person name="Liu C."/>
            <person name="Sun Q."/>
        </authorList>
    </citation>
    <scope>NUCLEOTIDE SEQUENCE [LARGE SCALE GENOMIC DNA]</scope>
    <source>
        <strain evidence="5 6">NSJ-70</strain>
    </source>
</reference>
<dbReference type="RefSeq" id="WP_186939111.1">
    <property type="nucleotide sequence ID" value="NZ_JACOOA010000005.1"/>
</dbReference>
<comment type="caution">
    <text evidence="5">The sequence shown here is derived from an EMBL/GenBank/DDBJ whole genome shotgun (WGS) entry which is preliminary data.</text>
</comment>
<name>A0ABR7BTB1_9ACTN</name>